<evidence type="ECO:0000256" key="9">
    <source>
        <dbReference type="ARBA" id="ARBA00023136"/>
    </source>
</evidence>
<keyword evidence="8" id="KW-0764">Sulfate transport</keyword>
<sequence length="265" mass="30223">MFKNVWKGIKAYSDGFALISKLNLWQFFLVPMLISFFFFVGIGFAAYGLSDNLANIMDKLWIWETGSQTFHTIAEWISGAIIIIIGLILYKHVVMILSAPFMSPVSERIEKHLYPNYTHTYPHRNTNNLEQLWRGLRINVRNLGYELLLTIPLLLLSFIPVVGIVFTIIAFIVQAYYAGFGNMDYTLERHFKYADSVKFVKQRRGLAIGNGLVFMGMVLIPIIGVILVLPFSVTAASRLTLNEMKDRELFIPIEPTSESINEITS</sequence>
<evidence type="ECO:0000256" key="3">
    <source>
        <dbReference type="ARBA" id="ARBA00022475"/>
    </source>
</evidence>
<dbReference type="PANTHER" id="PTHR37468:SF1">
    <property type="entry name" value="SULFATE TRANSPORTER CYSZ"/>
    <property type="match status" value="1"/>
</dbReference>
<keyword evidence="5" id="KW-0028">Amino-acid biosynthesis</keyword>
<evidence type="ECO:0000256" key="2">
    <source>
        <dbReference type="ARBA" id="ARBA00022448"/>
    </source>
</evidence>
<proteinExistence type="predicted"/>
<keyword evidence="2" id="KW-0813">Transport</keyword>
<accession>A0A090Q2M5</accession>
<keyword evidence="7" id="KW-1133">Transmembrane helix</keyword>
<evidence type="ECO:0000313" key="10">
    <source>
        <dbReference type="EMBL" id="GAK95958.1"/>
    </source>
</evidence>
<dbReference type="eggNOG" id="COG2981">
    <property type="taxonomic scope" value="Bacteria"/>
</dbReference>
<protein>
    <submittedName>
        <fullName evidence="10">Uncharacterized protein</fullName>
    </submittedName>
</protein>
<dbReference type="GO" id="GO:0005886">
    <property type="term" value="C:plasma membrane"/>
    <property type="evidence" value="ECO:0007669"/>
    <property type="project" value="TreeGrafter"/>
</dbReference>
<reference evidence="10" key="1">
    <citation type="journal article" date="2014" name="Genome Announc.">
        <title>Draft Genome Sequences of Marine Flavobacterium Nonlabens Strains NR17, NR24, NR27, NR32, NR33, and Ara13.</title>
        <authorList>
            <person name="Nakanishi M."/>
            <person name="Meirelles P."/>
            <person name="Suzuki R."/>
            <person name="Takatani N."/>
            <person name="Mino S."/>
            <person name="Suda W."/>
            <person name="Oshima K."/>
            <person name="Hattori M."/>
            <person name="Ohkuma M."/>
            <person name="Hosokawa M."/>
            <person name="Miyashita K."/>
            <person name="Thompson F.L."/>
            <person name="Niwa A."/>
            <person name="Sawabe T."/>
            <person name="Sawabe T."/>
        </authorList>
    </citation>
    <scope>NUCLEOTIDE SEQUENCE [LARGE SCALE GENOMIC DNA]</scope>
    <source>
        <strain evidence="10">JCM 19294</strain>
    </source>
</reference>
<comment type="subcellular location">
    <subcellularLocation>
        <location evidence="1">Membrane</location>
        <topology evidence="1">Multi-pass membrane protein</topology>
    </subcellularLocation>
</comment>
<dbReference type="GO" id="GO:0000103">
    <property type="term" value="P:sulfate assimilation"/>
    <property type="evidence" value="ECO:0007669"/>
    <property type="project" value="TreeGrafter"/>
</dbReference>
<dbReference type="InterPro" id="IPR050480">
    <property type="entry name" value="CysZ-like"/>
</dbReference>
<evidence type="ECO:0000256" key="7">
    <source>
        <dbReference type="ARBA" id="ARBA00022989"/>
    </source>
</evidence>
<keyword evidence="9" id="KW-0472">Membrane</keyword>
<evidence type="ECO:0000256" key="5">
    <source>
        <dbReference type="ARBA" id="ARBA00022605"/>
    </source>
</evidence>
<dbReference type="Proteomes" id="UP000029221">
    <property type="component" value="Unassembled WGS sequence"/>
</dbReference>
<dbReference type="OrthoDB" id="9787566at2"/>
<dbReference type="Pfam" id="PF07264">
    <property type="entry name" value="EI24"/>
    <property type="match status" value="1"/>
</dbReference>
<dbReference type="STRING" id="319236.BST91_11090"/>
<evidence type="ECO:0000256" key="6">
    <source>
        <dbReference type="ARBA" id="ARBA00022692"/>
    </source>
</evidence>
<dbReference type="RefSeq" id="WP_042276807.1">
    <property type="nucleotide sequence ID" value="NZ_BBML01000001.1"/>
</dbReference>
<keyword evidence="11" id="KW-1185">Reference proteome</keyword>
<evidence type="ECO:0000256" key="4">
    <source>
        <dbReference type="ARBA" id="ARBA00022519"/>
    </source>
</evidence>
<accession>A0A2S7TH10</accession>
<dbReference type="GO" id="GO:0009675">
    <property type="term" value="F:high-affinity sulfate:proton symporter activity"/>
    <property type="evidence" value="ECO:0007669"/>
    <property type="project" value="TreeGrafter"/>
</dbReference>
<comment type="caution">
    <text evidence="10">The sequence shown here is derived from an EMBL/GenBank/DDBJ whole genome shotgun (WGS) entry which is preliminary data.</text>
</comment>
<evidence type="ECO:0000256" key="1">
    <source>
        <dbReference type="ARBA" id="ARBA00004141"/>
    </source>
</evidence>
<name>A0A090Q2M5_9FLAO</name>
<dbReference type="EMBL" id="BBML01000001">
    <property type="protein sequence ID" value="GAK95958.1"/>
    <property type="molecule type" value="Genomic_DNA"/>
</dbReference>
<keyword evidence="3" id="KW-1003">Cell membrane</keyword>
<keyword evidence="6" id="KW-0812">Transmembrane</keyword>
<keyword evidence="4" id="KW-0997">Cell inner membrane</keyword>
<dbReference type="AlphaFoldDB" id="A0A090Q2M5"/>
<organism evidence="10 11">
    <name type="scientific">Nonlabens tegetincola</name>
    <dbReference type="NCBI Taxonomy" id="323273"/>
    <lineage>
        <taxon>Bacteria</taxon>
        <taxon>Pseudomonadati</taxon>
        <taxon>Bacteroidota</taxon>
        <taxon>Flavobacteriia</taxon>
        <taxon>Flavobacteriales</taxon>
        <taxon>Flavobacteriaceae</taxon>
        <taxon>Nonlabens</taxon>
    </lineage>
</organism>
<dbReference type="GO" id="GO:0019344">
    <property type="term" value="P:cysteine biosynthetic process"/>
    <property type="evidence" value="ECO:0007669"/>
    <property type="project" value="TreeGrafter"/>
</dbReference>
<evidence type="ECO:0000256" key="8">
    <source>
        <dbReference type="ARBA" id="ARBA00023032"/>
    </source>
</evidence>
<dbReference type="InterPro" id="IPR059112">
    <property type="entry name" value="CysZ/EI24"/>
</dbReference>
<gene>
    <name evidence="10" type="ORF">JCM19294_2740</name>
</gene>
<dbReference type="PANTHER" id="PTHR37468">
    <property type="entry name" value="SULFATE TRANSPORTER CYSZ"/>
    <property type="match status" value="1"/>
</dbReference>
<evidence type="ECO:0000313" key="11">
    <source>
        <dbReference type="Proteomes" id="UP000029221"/>
    </source>
</evidence>